<feature type="chain" id="PRO_5043463013" evidence="1">
    <location>
        <begin position="19"/>
        <end position="199"/>
    </location>
</feature>
<sequence length="199" mass="20784">MLFPALLTAATLTGLASAACSAETRLAGAKQVVYSYNLSGLGQSAAGFKEVPFGAPGAGGGCVTTLIADGTCPIPVATTGSGTYDFAVETRQVFSDVTGEYIDFADNGTTLINTNVTLGVRDIVGIPITFAGHVYIDHNDDCRIYQVRAYAEVPISVLGLAFSTAGVPPLPKPVCDSLPVKRGDEKEVEEPFRAIEYEV</sequence>
<accession>A0AAV9P7F7</accession>
<evidence type="ECO:0000313" key="2">
    <source>
        <dbReference type="EMBL" id="KAK5168959.1"/>
    </source>
</evidence>
<feature type="signal peptide" evidence="1">
    <location>
        <begin position="1"/>
        <end position="18"/>
    </location>
</feature>
<reference evidence="2 3" key="1">
    <citation type="submission" date="2023-08" db="EMBL/GenBank/DDBJ databases">
        <title>Black Yeasts Isolated from many extreme environments.</title>
        <authorList>
            <person name="Coleine C."/>
            <person name="Stajich J.E."/>
            <person name="Selbmann L."/>
        </authorList>
    </citation>
    <scope>NUCLEOTIDE SEQUENCE [LARGE SCALE GENOMIC DNA]</scope>
    <source>
        <strain evidence="2 3">CCFEE 5935</strain>
    </source>
</reference>
<protein>
    <submittedName>
        <fullName evidence="2">Uncharacterized protein</fullName>
    </submittedName>
</protein>
<name>A0AAV9P7F7_9PEZI</name>
<dbReference type="RefSeq" id="XP_064658425.1">
    <property type="nucleotide sequence ID" value="XM_064803510.1"/>
</dbReference>
<keyword evidence="3" id="KW-1185">Reference proteome</keyword>
<dbReference type="AlphaFoldDB" id="A0AAV9P7F7"/>
<proteinExistence type="predicted"/>
<evidence type="ECO:0000256" key="1">
    <source>
        <dbReference type="SAM" id="SignalP"/>
    </source>
</evidence>
<dbReference type="Proteomes" id="UP001337655">
    <property type="component" value="Unassembled WGS sequence"/>
</dbReference>
<evidence type="ECO:0000313" key="3">
    <source>
        <dbReference type="Proteomes" id="UP001337655"/>
    </source>
</evidence>
<keyword evidence="1" id="KW-0732">Signal</keyword>
<dbReference type="EMBL" id="JAVRRT010000009">
    <property type="protein sequence ID" value="KAK5168959.1"/>
    <property type="molecule type" value="Genomic_DNA"/>
</dbReference>
<dbReference type="GeneID" id="89927608"/>
<gene>
    <name evidence="2" type="ORF">LTR77_006268</name>
</gene>
<organism evidence="2 3">
    <name type="scientific">Saxophila tyrrhenica</name>
    <dbReference type="NCBI Taxonomy" id="1690608"/>
    <lineage>
        <taxon>Eukaryota</taxon>
        <taxon>Fungi</taxon>
        <taxon>Dikarya</taxon>
        <taxon>Ascomycota</taxon>
        <taxon>Pezizomycotina</taxon>
        <taxon>Dothideomycetes</taxon>
        <taxon>Dothideomycetidae</taxon>
        <taxon>Mycosphaerellales</taxon>
        <taxon>Extremaceae</taxon>
        <taxon>Saxophila</taxon>
    </lineage>
</organism>
<comment type="caution">
    <text evidence="2">The sequence shown here is derived from an EMBL/GenBank/DDBJ whole genome shotgun (WGS) entry which is preliminary data.</text>
</comment>